<reference evidence="3" key="1">
    <citation type="journal article" date="2019" name="Int. J. Syst. Evol. Microbiol.">
        <title>The Global Catalogue of Microorganisms (GCM) 10K type strain sequencing project: providing services to taxonomists for standard genome sequencing and annotation.</title>
        <authorList>
            <consortium name="The Broad Institute Genomics Platform"/>
            <consortium name="The Broad Institute Genome Sequencing Center for Infectious Disease"/>
            <person name="Wu L."/>
            <person name="Ma J."/>
        </authorList>
    </citation>
    <scope>NUCLEOTIDE SEQUENCE [LARGE SCALE GENOMIC DNA]</scope>
    <source>
        <strain evidence="3">JCM 31696</strain>
    </source>
</reference>
<comment type="caution">
    <text evidence="2">The sequence shown here is derived from an EMBL/GenBank/DDBJ whole genome shotgun (WGS) entry which is preliminary data.</text>
</comment>
<name>A0ABW3CTZ8_9ACTN</name>
<keyword evidence="1" id="KW-0812">Transmembrane</keyword>
<protein>
    <submittedName>
        <fullName evidence="2">Uncharacterized protein</fullName>
    </submittedName>
</protein>
<sequence>MALTSIVLTAAAGDARTDWAATRGWGLTSIAAIGAVPALAVMYGIWHAAHSESAVGEHGKQVAELVALRQLLQRVLPAVGSLVALSTLALGAAVAAQRGLPGRPVPAGAPQSVLIFGGVGSVLVALVRQSEIVILSSTVETGSVMEPAGAGL</sequence>
<dbReference type="Proteomes" id="UP001597083">
    <property type="component" value="Unassembled WGS sequence"/>
</dbReference>
<dbReference type="EMBL" id="JBHTIR010004341">
    <property type="protein sequence ID" value="MFD0857042.1"/>
    <property type="molecule type" value="Genomic_DNA"/>
</dbReference>
<feature type="non-terminal residue" evidence="2">
    <location>
        <position position="152"/>
    </location>
</feature>
<feature type="transmembrane region" description="Helical" evidence="1">
    <location>
        <begin position="75"/>
        <end position="96"/>
    </location>
</feature>
<keyword evidence="1" id="KW-0472">Membrane</keyword>
<keyword evidence="3" id="KW-1185">Reference proteome</keyword>
<proteinExistence type="predicted"/>
<accession>A0ABW3CTZ8</accession>
<feature type="transmembrane region" description="Helical" evidence="1">
    <location>
        <begin position="25"/>
        <end position="46"/>
    </location>
</feature>
<keyword evidence="1" id="KW-1133">Transmembrane helix</keyword>
<feature type="transmembrane region" description="Helical" evidence="1">
    <location>
        <begin position="108"/>
        <end position="127"/>
    </location>
</feature>
<organism evidence="2 3">
    <name type="scientific">Actinomadura adrarensis</name>
    <dbReference type="NCBI Taxonomy" id="1819600"/>
    <lineage>
        <taxon>Bacteria</taxon>
        <taxon>Bacillati</taxon>
        <taxon>Actinomycetota</taxon>
        <taxon>Actinomycetes</taxon>
        <taxon>Streptosporangiales</taxon>
        <taxon>Thermomonosporaceae</taxon>
        <taxon>Actinomadura</taxon>
    </lineage>
</organism>
<gene>
    <name evidence="2" type="ORF">ACFQ07_32750</name>
</gene>
<evidence type="ECO:0000313" key="2">
    <source>
        <dbReference type="EMBL" id="MFD0857042.1"/>
    </source>
</evidence>
<evidence type="ECO:0000313" key="3">
    <source>
        <dbReference type="Proteomes" id="UP001597083"/>
    </source>
</evidence>
<evidence type="ECO:0000256" key="1">
    <source>
        <dbReference type="SAM" id="Phobius"/>
    </source>
</evidence>